<evidence type="ECO:0000256" key="2">
    <source>
        <dbReference type="SAM" id="SignalP"/>
    </source>
</evidence>
<sequence>MSGIAHHALFAACLPLAAGAALSALLPGRLGAAARQVGPAAAASMIVLTASTKTAANAAAVTTAGLPVVGAVVALHVAALVLGYLIPAGVGAPGATCRTTALQASMRNPALGLGLAAALFGGSPHFPLLAAPCIISIFVQNTLGAWVALAGSLVAPSPLAEGAYGSQPMSPRAGRVLSADGILRQVGGQAGRAPYIVREQQRESESNTNR</sequence>
<keyword evidence="1" id="KW-0472">Membrane</keyword>
<dbReference type="InterPro" id="IPR038770">
    <property type="entry name" value="Na+/solute_symporter_sf"/>
</dbReference>
<feature type="transmembrane region" description="Helical" evidence="1">
    <location>
        <begin position="66"/>
        <end position="90"/>
    </location>
</feature>
<reference evidence="3 4" key="1">
    <citation type="journal article" date="2017" name="Mol. Biol. Evol.">
        <title>The 4-celled Tetrabaena socialis nuclear genome reveals the essential components for genetic control of cell number at the origin of multicellularity in the volvocine lineage.</title>
        <authorList>
            <person name="Featherston J."/>
            <person name="Arakaki Y."/>
            <person name="Hanschen E.R."/>
            <person name="Ferris P.J."/>
            <person name="Michod R.E."/>
            <person name="Olson B.J.S.C."/>
            <person name="Nozaki H."/>
            <person name="Durand P.M."/>
        </authorList>
    </citation>
    <scope>NUCLEOTIDE SEQUENCE [LARGE SCALE GENOMIC DNA]</scope>
    <source>
        <strain evidence="3 4">NIES-571</strain>
    </source>
</reference>
<keyword evidence="4" id="KW-1185">Reference proteome</keyword>
<dbReference type="PANTHER" id="PTHR10361:SF30">
    <property type="entry name" value="SODIUM_METABOLITE COTRANSPORTER BASS6, CHLOROPLASTIC-RELATED"/>
    <property type="match status" value="1"/>
</dbReference>
<name>A0A2J8A7G9_9CHLO</name>
<keyword evidence="2" id="KW-0732">Signal</keyword>
<proteinExistence type="predicted"/>
<feature type="transmembrane region" description="Helical" evidence="1">
    <location>
        <begin position="111"/>
        <end position="139"/>
    </location>
</feature>
<gene>
    <name evidence="3" type="ORF">TSOC_004955</name>
</gene>
<protein>
    <submittedName>
        <fullName evidence="3">Putative sodium/metabolite cotransporter BASS1, chloroplastic</fullName>
    </submittedName>
</protein>
<dbReference type="PANTHER" id="PTHR10361">
    <property type="entry name" value="SODIUM-BILE ACID COTRANSPORTER"/>
    <property type="match status" value="1"/>
</dbReference>
<accession>A0A2J8A7G9</accession>
<comment type="caution">
    <text evidence="3">The sequence shown here is derived from an EMBL/GenBank/DDBJ whole genome shotgun (WGS) entry which is preliminary data.</text>
</comment>
<dbReference type="EMBL" id="PGGS01000127">
    <property type="protein sequence ID" value="PNH08479.1"/>
    <property type="molecule type" value="Genomic_DNA"/>
</dbReference>
<keyword evidence="1" id="KW-1133">Transmembrane helix</keyword>
<evidence type="ECO:0000313" key="3">
    <source>
        <dbReference type="EMBL" id="PNH08479.1"/>
    </source>
</evidence>
<evidence type="ECO:0000256" key="1">
    <source>
        <dbReference type="SAM" id="Phobius"/>
    </source>
</evidence>
<dbReference type="Gene3D" id="1.20.1530.20">
    <property type="match status" value="1"/>
</dbReference>
<dbReference type="AlphaFoldDB" id="A0A2J8A7G9"/>
<feature type="chain" id="PRO_5014337354" evidence="2">
    <location>
        <begin position="20"/>
        <end position="210"/>
    </location>
</feature>
<keyword evidence="1" id="KW-0812">Transmembrane</keyword>
<dbReference type="InterPro" id="IPR004710">
    <property type="entry name" value="Bilac:Na_transpt"/>
</dbReference>
<evidence type="ECO:0000313" key="4">
    <source>
        <dbReference type="Proteomes" id="UP000236333"/>
    </source>
</evidence>
<feature type="signal peptide" evidence="2">
    <location>
        <begin position="1"/>
        <end position="19"/>
    </location>
</feature>
<dbReference type="OrthoDB" id="535341at2759"/>
<organism evidence="3 4">
    <name type="scientific">Tetrabaena socialis</name>
    <dbReference type="NCBI Taxonomy" id="47790"/>
    <lineage>
        <taxon>Eukaryota</taxon>
        <taxon>Viridiplantae</taxon>
        <taxon>Chlorophyta</taxon>
        <taxon>core chlorophytes</taxon>
        <taxon>Chlorophyceae</taxon>
        <taxon>CS clade</taxon>
        <taxon>Chlamydomonadales</taxon>
        <taxon>Tetrabaenaceae</taxon>
        <taxon>Tetrabaena</taxon>
    </lineage>
</organism>
<dbReference type="Proteomes" id="UP000236333">
    <property type="component" value="Unassembled WGS sequence"/>
</dbReference>